<comment type="caution">
    <text evidence="10">The sequence shown here is derived from an EMBL/GenBank/DDBJ whole genome shotgun (WGS) entry which is preliminary data.</text>
</comment>
<feature type="compositionally biased region" description="Low complexity" evidence="8">
    <location>
        <begin position="172"/>
        <end position="189"/>
    </location>
</feature>
<feature type="region of interest" description="Disordered" evidence="8">
    <location>
        <begin position="246"/>
        <end position="272"/>
    </location>
</feature>
<dbReference type="PANTHER" id="PTHR12276:SF112">
    <property type="entry name" value="EPSIN 3A-RELATED"/>
    <property type="match status" value="1"/>
</dbReference>
<dbReference type="InterPro" id="IPR013809">
    <property type="entry name" value="ENTH"/>
</dbReference>
<protein>
    <submittedName>
        <fullName evidence="10">Epsin-3</fullName>
    </submittedName>
</protein>
<dbReference type="GO" id="GO:0005543">
    <property type="term" value="F:phospholipid binding"/>
    <property type="evidence" value="ECO:0007669"/>
    <property type="project" value="TreeGrafter"/>
</dbReference>
<dbReference type="GO" id="GO:0030276">
    <property type="term" value="F:clathrin binding"/>
    <property type="evidence" value="ECO:0007669"/>
    <property type="project" value="TreeGrafter"/>
</dbReference>
<evidence type="ECO:0000256" key="8">
    <source>
        <dbReference type="SAM" id="MobiDB-lite"/>
    </source>
</evidence>
<feature type="compositionally biased region" description="Low complexity" evidence="8">
    <location>
        <begin position="391"/>
        <end position="408"/>
    </location>
</feature>
<dbReference type="GO" id="GO:0005886">
    <property type="term" value="C:plasma membrane"/>
    <property type="evidence" value="ECO:0007669"/>
    <property type="project" value="TreeGrafter"/>
</dbReference>
<evidence type="ECO:0000256" key="2">
    <source>
        <dbReference type="ARBA" id="ARBA00010130"/>
    </source>
</evidence>
<dbReference type="SMART" id="SM00273">
    <property type="entry name" value="ENTH"/>
    <property type="match status" value="1"/>
</dbReference>
<feature type="region of interest" description="Disordered" evidence="8">
    <location>
        <begin position="521"/>
        <end position="613"/>
    </location>
</feature>
<evidence type="ECO:0000256" key="7">
    <source>
        <dbReference type="SAM" id="Coils"/>
    </source>
</evidence>
<evidence type="ECO:0000313" key="11">
    <source>
        <dbReference type="Proteomes" id="UP000646548"/>
    </source>
</evidence>
<feature type="compositionally biased region" description="Polar residues" evidence="8">
    <location>
        <begin position="594"/>
        <end position="613"/>
    </location>
</feature>
<dbReference type="GO" id="GO:0006897">
    <property type="term" value="P:endocytosis"/>
    <property type="evidence" value="ECO:0007669"/>
    <property type="project" value="TreeGrafter"/>
</dbReference>
<dbReference type="GO" id="GO:0005768">
    <property type="term" value="C:endosome"/>
    <property type="evidence" value="ECO:0007669"/>
    <property type="project" value="TreeGrafter"/>
</dbReference>
<dbReference type="SMART" id="SM00726">
    <property type="entry name" value="UIM"/>
    <property type="match status" value="4"/>
</dbReference>
<organism evidence="10 11">
    <name type="scientific">Oryzias melastigma</name>
    <name type="common">Marine medaka</name>
    <dbReference type="NCBI Taxonomy" id="30732"/>
    <lineage>
        <taxon>Eukaryota</taxon>
        <taxon>Metazoa</taxon>
        <taxon>Chordata</taxon>
        <taxon>Craniata</taxon>
        <taxon>Vertebrata</taxon>
        <taxon>Euteleostomi</taxon>
        <taxon>Actinopterygii</taxon>
        <taxon>Neopterygii</taxon>
        <taxon>Teleostei</taxon>
        <taxon>Neoteleostei</taxon>
        <taxon>Acanthomorphata</taxon>
        <taxon>Ovalentaria</taxon>
        <taxon>Atherinomorphae</taxon>
        <taxon>Beloniformes</taxon>
        <taxon>Adrianichthyidae</taxon>
        <taxon>Oryziinae</taxon>
        <taxon>Oryzias</taxon>
    </lineage>
</organism>
<sequence>MQTSSIRRQMKNMVNNYTDAEKKVREATSNDPWGPSVPLMTEISDLTFNVVAFTDVMGIIWKRLNDHGKNWRHVHKALTLLEHLVKTGSERVVKACKDNIHTIQTLKDFQYIDRDGHDQGATVREKAKRLVSLLKDEEKLKKERSHSLKAKSRLAGLSCPLDAPLPSPTFNSDLPPSYPSLPSRLPPDLEQALPTSTVEEERQLQLAIALSQQDSKKLPEEPRQHPPAVQMDEQTQLEMALTLSQKDANKSVQRPPASQPVQRAPQVSPDLDEDTQLQLAMSLSKEEHQQEQLSRREDELRLQKALEESKRDLESKGGSAFMDLVDVFGQPADPPPSDYKWKNTSQAGASARGGVLWDALDGPSDPRPDSPWMAPPPSYSPPPPWEPPSKPWETPQSSVSKPSISSKSWDMPANPASPLDAKVRKGSVKEHRPRSASPSDGDLFDKAMDGGDFGVNDRGEGSPELFDLSRLGESLGDPAPRKCHTPEQFLGPSAAPLVDLDNLIPPNSTAMLSNPFLPAPANNPFQAEPPKLSLNQMGIGSTPAAPTAPSLSYSASLPLPLSDQGPLMPSSFTHPTQASPFMPRTLPEPLLPFSSPNPQGPQAAQSTQNPFLD</sequence>
<feature type="compositionally biased region" description="Polar residues" evidence="8">
    <location>
        <begin position="570"/>
        <end position="579"/>
    </location>
</feature>
<dbReference type="PANTHER" id="PTHR12276">
    <property type="entry name" value="EPSIN/ENT-RELATED"/>
    <property type="match status" value="1"/>
</dbReference>
<keyword evidence="7" id="KW-0175">Coiled coil</keyword>
<feature type="compositionally biased region" description="Low complexity" evidence="8">
    <location>
        <begin position="541"/>
        <end position="562"/>
    </location>
</feature>
<evidence type="ECO:0000259" key="9">
    <source>
        <dbReference type="PROSITE" id="PS50942"/>
    </source>
</evidence>
<dbReference type="EMBL" id="WKFB01000298">
    <property type="protein sequence ID" value="KAF6727708.1"/>
    <property type="molecule type" value="Genomic_DNA"/>
</dbReference>
<dbReference type="PROSITE" id="PS50330">
    <property type="entry name" value="UIM"/>
    <property type="match status" value="2"/>
</dbReference>
<feature type="compositionally biased region" description="Basic and acidic residues" evidence="8">
    <location>
        <begin position="421"/>
        <end position="430"/>
    </location>
</feature>
<dbReference type="InterPro" id="IPR003903">
    <property type="entry name" value="UIM_dom"/>
</dbReference>
<proteinExistence type="inferred from homology"/>
<feature type="compositionally biased region" description="Basic and acidic residues" evidence="8">
    <location>
        <begin position="443"/>
        <end position="461"/>
    </location>
</feature>
<comment type="subcellular location">
    <subcellularLocation>
        <location evidence="1">Cytoplasm</location>
    </subcellularLocation>
</comment>
<name>A0A834C9F5_ORYME</name>
<dbReference type="Gene3D" id="1.25.40.90">
    <property type="match status" value="1"/>
</dbReference>
<reference evidence="10" key="1">
    <citation type="journal article" name="BMC Genomics">
        <title>Long-read sequencing and de novo genome assembly of marine medaka (Oryzias melastigma).</title>
        <authorList>
            <person name="Liang P."/>
            <person name="Saqib H.S.A."/>
            <person name="Ni X."/>
            <person name="Shen Y."/>
        </authorList>
    </citation>
    <scope>NUCLEOTIDE SEQUENCE</scope>
    <source>
        <strain evidence="10">Bigg-433</strain>
    </source>
</reference>
<dbReference type="Proteomes" id="UP000646548">
    <property type="component" value="Unassembled WGS sequence"/>
</dbReference>
<feature type="domain" description="ENTH" evidence="9">
    <location>
        <begin position="12"/>
        <end position="144"/>
    </location>
</feature>
<feature type="compositionally biased region" description="Pro residues" evidence="8">
    <location>
        <begin position="373"/>
        <end position="390"/>
    </location>
</feature>
<dbReference type="SUPFAM" id="SSF48464">
    <property type="entry name" value="ENTH/VHS domain"/>
    <property type="match status" value="1"/>
</dbReference>
<keyword evidence="3" id="KW-0963">Cytoplasm</keyword>
<dbReference type="GO" id="GO:0030125">
    <property type="term" value="C:clathrin vesicle coat"/>
    <property type="evidence" value="ECO:0007669"/>
    <property type="project" value="TreeGrafter"/>
</dbReference>
<feature type="coiled-coil region" evidence="7">
    <location>
        <begin position="283"/>
        <end position="316"/>
    </location>
</feature>
<evidence type="ECO:0000256" key="6">
    <source>
        <dbReference type="ARBA" id="ARBA00023121"/>
    </source>
</evidence>
<evidence type="ECO:0000256" key="5">
    <source>
        <dbReference type="ARBA" id="ARBA00022737"/>
    </source>
</evidence>
<evidence type="ECO:0000256" key="3">
    <source>
        <dbReference type="ARBA" id="ARBA00022490"/>
    </source>
</evidence>
<accession>A0A834C9F5</accession>
<dbReference type="FunFam" id="1.25.40.90:FF:000002">
    <property type="entry name" value="epsin-2 isoform X1"/>
    <property type="match status" value="1"/>
</dbReference>
<dbReference type="OrthoDB" id="4033880at2759"/>
<evidence type="ECO:0000313" key="10">
    <source>
        <dbReference type="EMBL" id="KAF6727708.1"/>
    </source>
</evidence>
<dbReference type="InterPro" id="IPR008942">
    <property type="entry name" value="ENTH_VHS"/>
</dbReference>
<keyword evidence="4" id="KW-0597">Phosphoprotein</keyword>
<comment type="similarity">
    <text evidence="2">Belongs to the epsin family.</text>
</comment>
<gene>
    <name evidence="10" type="ORF">FQA47_006851</name>
</gene>
<keyword evidence="6" id="KW-0446">Lipid-binding</keyword>
<dbReference type="Pfam" id="PF01417">
    <property type="entry name" value="ENTH"/>
    <property type="match status" value="1"/>
</dbReference>
<keyword evidence="5" id="KW-0677">Repeat</keyword>
<dbReference type="PROSITE" id="PS50942">
    <property type="entry name" value="ENTH"/>
    <property type="match status" value="1"/>
</dbReference>
<feature type="region of interest" description="Disordered" evidence="8">
    <location>
        <begin position="167"/>
        <end position="201"/>
    </location>
</feature>
<feature type="region of interest" description="Disordered" evidence="8">
    <location>
        <begin position="324"/>
        <end position="490"/>
    </location>
</feature>
<dbReference type="AlphaFoldDB" id="A0A834C9F5"/>
<evidence type="ECO:0000256" key="4">
    <source>
        <dbReference type="ARBA" id="ARBA00022553"/>
    </source>
</evidence>
<evidence type="ECO:0000256" key="1">
    <source>
        <dbReference type="ARBA" id="ARBA00004496"/>
    </source>
</evidence>
<dbReference type="CDD" id="cd16990">
    <property type="entry name" value="ENTH_Epsin"/>
    <property type="match status" value="1"/>
</dbReference>